<accession>A0ABR1ZBC3</accession>
<keyword evidence="3" id="KW-1185">Reference proteome</keyword>
<dbReference type="EMBL" id="JBBPBN010001762">
    <property type="protein sequence ID" value="KAK8477581.1"/>
    <property type="molecule type" value="Genomic_DNA"/>
</dbReference>
<dbReference type="InterPro" id="IPR036397">
    <property type="entry name" value="RNaseH_sf"/>
</dbReference>
<gene>
    <name evidence="2" type="ORF">V6N11_008347</name>
</gene>
<evidence type="ECO:0000313" key="2">
    <source>
        <dbReference type="EMBL" id="KAK8477581.1"/>
    </source>
</evidence>
<dbReference type="InterPro" id="IPR012337">
    <property type="entry name" value="RNaseH-like_sf"/>
</dbReference>
<dbReference type="InterPro" id="IPR053151">
    <property type="entry name" value="RNase_H-like"/>
</dbReference>
<dbReference type="InterPro" id="IPR002156">
    <property type="entry name" value="RNaseH_domain"/>
</dbReference>
<dbReference type="PANTHER" id="PTHR47723">
    <property type="entry name" value="OS05G0353850 PROTEIN"/>
    <property type="match status" value="1"/>
</dbReference>
<organism evidence="2 3">
    <name type="scientific">Hibiscus sabdariffa</name>
    <name type="common">roselle</name>
    <dbReference type="NCBI Taxonomy" id="183260"/>
    <lineage>
        <taxon>Eukaryota</taxon>
        <taxon>Viridiplantae</taxon>
        <taxon>Streptophyta</taxon>
        <taxon>Embryophyta</taxon>
        <taxon>Tracheophyta</taxon>
        <taxon>Spermatophyta</taxon>
        <taxon>Magnoliopsida</taxon>
        <taxon>eudicotyledons</taxon>
        <taxon>Gunneridae</taxon>
        <taxon>Pentapetalae</taxon>
        <taxon>rosids</taxon>
        <taxon>malvids</taxon>
        <taxon>Malvales</taxon>
        <taxon>Malvaceae</taxon>
        <taxon>Malvoideae</taxon>
        <taxon>Hibiscus</taxon>
    </lineage>
</organism>
<evidence type="ECO:0000259" key="1">
    <source>
        <dbReference type="Pfam" id="PF13456"/>
    </source>
</evidence>
<dbReference type="PANTHER" id="PTHR47723:SF13">
    <property type="entry name" value="PUTATIVE-RELATED"/>
    <property type="match status" value="1"/>
</dbReference>
<dbReference type="Gene3D" id="3.30.420.10">
    <property type="entry name" value="Ribonuclease H-like superfamily/Ribonuclease H"/>
    <property type="match status" value="1"/>
</dbReference>
<sequence>MLPDFCLHKIATIQPPSDDLGSDSIGWHWDSKRIFTSKSTYSRLVQHPGDFRRSIKEDVSLATLLLRWQAPQEGLIKINTDAAVARSDRLTTIGGVFRDHTGKWIFGFYWKIGVSTVLIAELWVIHNALRQAWDRGLCKINLESDCLDTVRILNGQSTSLLGNGLVATILNLLRYDWTVSINHINRVCNGVADRLATLSKANGIDDLQFLEPLAEVLRLM</sequence>
<dbReference type="Pfam" id="PF13456">
    <property type="entry name" value="RVT_3"/>
    <property type="match status" value="1"/>
</dbReference>
<feature type="domain" description="RNase H type-1" evidence="1">
    <location>
        <begin position="79"/>
        <end position="197"/>
    </location>
</feature>
<comment type="caution">
    <text evidence="2">The sequence shown here is derived from an EMBL/GenBank/DDBJ whole genome shotgun (WGS) entry which is preliminary data.</text>
</comment>
<evidence type="ECO:0000313" key="3">
    <source>
        <dbReference type="Proteomes" id="UP001396334"/>
    </source>
</evidence>
<name>A0ABR1ZBC3_9ROSI</name>
<dbReference type="InterPro" id="IPR044730">
    <property type="entry name" value="RNase_H-like_dom_plant"/>
</dbReference>
<dbReference type="SUPFAM" id="SSF53098">
    <property type="entry name" value="Ribonuclease H-like"/>
    <property type="match status" value="1"/>
</dbReference>
<dbReference type="Proteomes" id="UP001396334">
    <property type="component" value="Unassembled WGS sequence"/>
</dbReference>
<protein>
    <recommendedName>
        <fullName evidence="1">RNase H type-1 domain-containing protein</fullName>
    </recommendedName>
</protein>
<dbReference type="CDD" id="cd06222">
    <property type="entry name" value="RNase_H_like"/>
    <property type="match status" value="1"/>
</dbReference>
<reference evidence="2 3" key="1">
    <citation type="journal article" date="2024" name="G3 (Bethesda)">
        <title>Genome assembly of Hibiscus sabdariffa L. provides insights into metabolisms of medicinal natural products.</title>
        <authorList>
            <person name="Kim T."/>
        </authorList>
    </citation>
    <scope>NUCLEOTIDE SEQUENCE [LARGE SCALE GENOMIC DNA]</scope>
    <source>
        <strain evidence="2">TK-2024</strain>
        <tissue evidence="2">Old leaves</tissue>
    </source>
</reference>
<proteinExistence type="predicted"/>